<evidence type="ECO:0000313" key="5">
    <source>
        <dbReference type="Proteomes" id="UP000034636"/>
    </source>
</evidence>
<keyword evidence="2" id="KW-0614">Plasmid</keyword>
<keyword evidence="1" id="KW-0472">Membrane</keyword>
<gene>
    <name evidence="3" type="ORF">G0M00_12895</name>
    <name evidence="4" type="ORF">G0N78_18055</name>
    <name evidence="2" type="ORF">SE14_05113</name>
</gene>
<evidence type="ECO:0000313" key="4">
    <source>
        <dbReference type="EMBL" id="HAD1340648.1"/>
    </source>
</evidence>
<feature type="transmembrane region" description="Helical" evidence="1">
    <location>
        <begin position="6"/>
        <end position="27"/>
    </location>
</feature>
<dbReference type="AlphaFoldDB" id="A0A0F7JH94"/>
<protein>
    <submittedName>
        <fullName evidence="2">Holin</fullName>
    </submittedName>
</protein>
<dbReference type="RefSeq" id="WP_000457140.1">
    <property type="nucleotide sequence ID" value="NZ_CDJP01000474.1"/>
</dbReference>
<reference evidence="3" key="3">
    <citation type="submission" date="2019-08" db="EMBL/GenBank/DDBJ databases">
        <authorList>
            <consortium name="NCBI Pathogen Detection Project"/>
        </authorList>
    </citation>
    <scope>NUCLEOTIDE SEQUENCE</scope>
    <source>
        <strain evidence="4">SSI_AA367</strain>
        <strain evidence="3">Tha16</strain>
    </source>
</reference>
<keyword evidence="1" id="KW-0812">Transmembrane</keyword>
<accession>A0A0F7JH94</accession>
<evidence type="ECO:0000256" key="1">
    <source>
        <dbReference type="SAM" id="Phobius"/>
    </source>
</evidence>
<dbReference type="EMBL" id="CP011430">
    <property type="protein sequence ID" value="AKH10445.1"/>
    <property type="molecule type" value="Genomic_DNA"/>
</dbReference>
<reference evidence="3" key="2">
    <citation type="journal article" date="2018" name="Genome Biol.">
        <title>SKESA: strategic k-mer extension for scrupulous assemblies.</title>
        <authorList>
            <person name="Souvorov A."/>
            <person name="Agarwala R."/>
            <person name="Lipman D.J."/>
        </authorList>
    </citation>
    <scope>NUCLEOTIDE SEQUENCE</scope>
    <source>
        <strain evidence="4">SSI_AA367</strain>
        <strain evidence="3">Tha16</strain>
    </source>
</reference>
<geneLocation type="plasmid" evidence="2 5">
    <name>pYU39_89</name>
</geneLocation>
<reference evidence="2 5" key="1">
    <citation type="journal article" date="2015" name="Genome Announc.">
        <title>Complete Genome Sequencing of a Multidrug-Resistant and Human-Invasive Salmonella enterica Serovar Typhimurium Strain of the Emerging Sequence Type 213 Genotype.</title>
        <authorList>
            <person name="Calva E."/>
            <person name="Silva C."/>
            <person name="Zaidi M.B."/>
            <person name="Sanchez-Flores A."/>
            <person name="Estrada K."/>
            <person name="Silva G.G."/>
            <person name="Soto-Jimenez L.M."/>
            <person name="Wiesner M."/>
            <person name="Fernandez-Mora M."/>
            <person name="Edwards R.A."/>
            <person name="Vinuesa P."/>
        </authorList>
    </citation>
    <scope>NUCLEOTIDE SEQUENCE [LARGE SCALE GENOMIC DNA]</scope>
    <source>
        <strain evidence="2 5">YU39</strain>
        <plasmid evidence="2 5">pYU39_89</plasmid>
    </source>
</reference>
<dbReference type="Proteomes" id="UP000034636">
    <property type="component" value="Plasmid pYU39_89"/>
</dbReference>
<dbReference type="PATRIC" id="fig|59201.158.peg.5041"/>
<dbReference type="EMBL" id="DAANKK010000019">
    <property type="protein sequence ID" value="HAD0245520.1"/>
    <property type="molecule type" value="Genomic_DNA"/>
</dbReference>
<name>A0A0F7JH94_SALTM</name>
<evidence type="ECO:0000313" key="3">
    <source>
        <dbReference type="EMBL" id="HAD0245520.1"/>
    </source>
</evidence>
<organism evidence="2 5">
    <name type="scientific">Salmonella typhimurium</name>
    <dbReference type="NCBI Taxonomy" id="90371"/>
    <lineage>
        <taxon>Bacteria</taxon>
        <taxon>Pseudomonadati</taxon>
        <taxon>Pseudomonadota</taxon>
        <taxon>Gammaproteobacteria</taxon>
        <taxon>Enterobacterales</taxon>
        <taxon>Enterobacteriaceae</taxon>
        <taxon>Salmonella</taxon>
    </lineage>
</organism>
<sequence>MFADYENLAVVVITSLLSGTGVFLLGVRDGRISASLLNLASELFTAVTAGLAGYGVAVSQEWPEGIIFCVVLIASNNGSEILQGLKSRASNVLNLLSVIANGGKGGEK</sequence>
<keyword evidence="1" id="KW-1133">Transmembrane helix</keyword>
<proteinExistence type="predicted"/>
<dbReference type="EMBL" id="DAANTJ010000016">
    <property type="protein sequence ID" value="HAD1340648.1"/>
    <property type="molecule type" value="Genomic_DNA"/>
</dbReference>
<evidence type="ECO:0000313" key="2">
    <source>
        <dbReference type="EMBL" id="AKH10445.1"/>
    </source>
</evidence>